<protein>
    <submittedName>
        <fullName evidence="8">FemAB family protein</fullName>
    </submittedName>
</protein>
<evidence type="ECO:0000313" key="8">
    <source>
        <dbReference type="EMBL" id="EHI70151.1"/>
    </source>
</evidence>
<evidence type="ECO:0000313" key="9">
    <source>
        <dbReference type="Proteomes" id="UP000003330"/>
    </source>
</evidence>
<reference evidence="8 9" key="1">
    <citation type="journal article" date="2014" name="Int. J. Syst. Evol. Microbiol.">
        <title>Phylogenomics and the dynamic genome evolution of the genus Streptococcus.</title>
        <authorList>
            <consortium name="The Broad Institute Genome Sequencing Platform"/>
            <person name="Richards V.P."/>
            <person name="Palmer S.R."/>
            <person name="Pavinski Bitar P.D."/>
            <person name="Qin X."/>
            <person name="Weinstock G.M."/>
            <person name="Highlander S.K."/>
            <person name="Town C.D."/>
            <person name="Burne R.A."/>
            <person name="Stanhope M.J."/>
        </authorList>
    </citation>
    <scope>NUCLEOTIDE SEQUENCE [LARGE SCALE GENOMIC DNA]</scope>
    <source>
        <strain evidence="8 9">707-05</strain>
    </source>
</reference>
<dbReference type="SUPFAM" id="SSF55729">
    <property type="entry name" value="Acyl-CoA N-acyltransferases (Nat)"/>
    <property type="match status" value="2"/>
</dbReference>
<dbReference type="RefSeq" id="WP_008088368.1">
    <property type="nucleotide sequence ID" value="NZ_AEUX02000005.1"/>
</dbReference>
<dbReference type="STRING" id="764299.STRIC_2499"/>
<keyword evidence="7" id="KW-0175">Coiled coil</keyword>
<keyword evidence="5" id="KW-0012">Acyltransferase</keyword>
<dbReference type="Gene3D" id="3.40.630.30">
    <property type="match status" value="2"/>
</dbReference>
<evidence type="ECO:0000256" key="4">
    <source>
        <dbReference type="ARBA" id="ARBA00022984"/>
    </source>
</evidence>
<comment type="caution">
    <text evidence="8">The sequence shown here is derived from an EMBL/GenBank/DDBJ whole genome shotgun (WGS) entry which is preliminary data.</text>
</comment>
<evidence type="ECO:0000256" key="5">
    <source>
        <dbReference type="ARBA" id="ARBA00023315"/>
    </source>
</evidence>
<dbReference type="PROSITE" id="PS51191">
    <property type="entry name" value="FEMABX"/>
    <property type="match status" value="1"/>
</dbReference>
<dbReference type="Gene3D" id="1.20.58.90">
    <property type="match status" value="1"/>
</dbReference>
<name>G5K290_9STRE</name>
<dbReference type="InterPro" id="IPR003447">
    <property type="entry name" value="FEMABX"/>
</dbReference>
<dbReference type="InterPro" id="IPR016181">
    <property type="entry name" value="Acyl_CoA_acyltransferase"/>
</dbReference>
<comment type="similarity">
    <text evidence="1">Belongs to the FemABX family.</text>
</comment>
<dbReference type="AlphaFoldDB" id="G5K290"/>
<keyword evidence="9" id="KW-1185">Reference proteome</keyword>
<dbReference type="PANTHER" id="PTHR36174:SF1">
    <property type="entry name" value="LIPID II:GLYCINE GLYCYLTRANSFERASE"/>
    <property type="match status" value="1"/>
</dbReference>
<dbReference type="Proteomes" id="UP000003330">
    <property type="component" value="Unassembled WGS sequence"/>
</dbReference>
<dbReference type="Pfam" id="PF02388">
    <property type="entry name" value="FemAB"/>
    <property type="match status" value="1"/>
</dbReference>
<dbReference type="eggNOG" id="COG2348">
    <property type="taxonomic scope" value="Bacteria"/>
</dbReference>
<keyword evidence="3" id="KW-0133">Cell shape</keyword>
<dbReference type="InterPro" id="IPR050644">
    <property type="entry name" value="PG_Glycine_Bridge_Synth"/>
</dbReference>
<dbReference type="PANTHER" id="PTHR36174">
    <property type="entry name" value="LIPID II:GLYCINE GLYCYLTRANSFERASE"/>
    <property type="match status" value="1"/>
</dbReference>
<dbReference type="GO" id="GO:0071555">
    <property type="term" value="P:cell wall organization"/>
    <property type="evidence" value="ECO:0007669"/>
    <property type="project" value="UniProtKB-KW"/>
</dbReference>
<dbReference type="EMBL" id="AEUX02000005">
    <property type="protein sequence ID" value="EHI70151.1"/>
    <property type="molecule type" value="Genomic_DNA"/>
</dbReference>
<dbReference type="GO" id="GO:0016755">
    <property type="term" value="F:aminoacyltransferase activity"/>
    <property type="evidence" value="ECO:0007669"/>
    <property type="project" value="InterPro"/>
</dbReference>
<sequence>MYTYKIGISEEEHDQFVLSHPLATLLQSSQWAKVKDNWKHELLGFYRDGSLVATAACLIRPLPLGFSMIYVPRGPILDYSDFDLLRFVISSLKAFGKTKKALSIKLDPSLLIKSAHIDQDSDENGQTLSTIAFLKSLGLDWSGRTQHLEETIQPRFQANIFACDFSLDQLSKKAKQSIRTATNKGVEISFGQTELLEEFAQLMKKTENRKGIILRGIDYYRKLLDTYQDQSFITMARLNLEEQEKTVRNQLEKALELQQQFTEKSKPSKVSENQKTIERLQKEIHFLQEEMTKGKKLVPLAATLTLQFGNTSENLYAGMDDTYRQYQAALFTWYHTAQEAFNRGCQNHNLGGIENHLDGGLYQFKSRLNPTIEEFAGEFNIPVSPLHKPAMLAYKLRKAIRSKH</sequence>
<dbReference type="OrthoDB" id="2173585at2"/>
<proteinExistence type="inferred from homology"/>
<evidence type="ECO:0000256" key="6">
    <source>
        <dbReference type="ARBA" id="ARBA00023316"/>
    </source>
</evidence>
<feature type="coiled-coil region" evidence="7">
    <location>
        <begin position="233"/>
        <end position="297"/>
    </location>
</feature>
<gene>
    <name evidence="8" type="ORF">STRIC_2499</name>
</gene>
<keyword evidence="6" id="KW-0961">Cell wall biogenesis/degradation</keyword>
<evidence type="ECO:0000256" key="3">
    <source>
        <dbReference type="ARBA" id="ARBA00022960"/>
    </source>
</evidence>
<dbReference type="GO" id="GO:0009252">
    <property type="term" value="P:peptidoglycan biosynthetic process"/>
    <property type="evidence" value="ECO:0007669"/>
    <property type="project" value="UniProtKB-KW"/>
</dbReference>
<organism evidence="8 9">
    <name type="scientific">Streptococcus ictaluri 707-05</name>
    <dbReference type="NCBI Taxonomy" id="764299"/>
    <lineage>
        <taxon>Bacteria</taxon>
        <taxon>Bacillati</taxon>
        <taxon>Bacillota</taxon>
        <taxon>Bacilli</taxon>
        <taxon>Lactobacillales</taxon>
        <taxon>Streptococcaceae</taxon>
        <taxon>Streptococcus</taxon>
    </lineage>
</organism>
<accession>G5K290</accession>
<keyword evidence="2" id="KW-0808">Transferase</keyword>
<keyword evidence="4" id="KW-0573">Peptidoglycan synthesis</keyword>
<evidence type="ECO:0000256" key="2">
    <source>
        <dbReference type="ARBA" id="ARBA00022679"/>
    </source>
</evidence>
<evidence type="ECO:0000256" key="7">
    <source>
        <dbReference type="SAM" id="Coils"/>
    </source>
</evidence>
<dbReference type="GO" id="GO:0008360">
    <property type="term" value="P:regulation of cell shape"/>
    <property type="evidence" value="ECO:0007669"/>
    <property type="project" value="UniProtKB-KW"/>
</dbReference>
<evidence type="ECO:0000256" key="1">
    <source>
        <dbReference type="ARBA" id="ARBA00009943"/>
    </source>
</evidence>